<dbReference type="InterPro" id="IPR029058">
    <property type="entry name" value="AB_hydrolase_fold"/>
</dbReference>
<dbReference type="EMBL" id="NRRV01000002">
    <property type="protein sequence ID" value="MBK1629434.1"/>
    <property type="molecule type" value="Genomic_DNA"/>
</dbReference>
<dbReference type="GO" id="GO:0016787">
    <property type="term" value="F:hydrolase activity"/>
    <property type="evidence" value="ECO:0007669"/>
    <property type="project" value="UniProtKB-KW"/>
</dbReference>
<organism evidence="1 2">
    <name type="scientific">Thiohalocapsa halophila</name>
    <dbReference type="NCBI Taxonomy" id="69359"/>
    <lineage>
        <taxon>Bacteria</taxon>
        <taxon>Pseudomonadati</taxon>
        <taxon>Pseudomonadota</taxon>
        <taxon>Gammaproteobacteria</taxon>
        <taxon>Chromatiales</taxon>
        <taxon>Chromatiaceae</taxon>
        <taxon>Thiohalocapsa</taxon>
    </lineage>
</organism>
<evidence type="ECO:0000313" key="2">
    <source>
        <dbReference type="Proteomes" id="UP000748752"/>
    </source>
</evidence>
<keyword evidence="2" id="KW-1185">Reference proteome</keyword>
<comment type="caution">
    <text evidence="1">The sequence shown here is derived from an EMBL/GenBank/DDBJ whole genome shotgun (WGS) entry which is preliminary data.</text>
</comment>
<proteinExistence type="predicted"/>
<dbReference type="Gene3D" id="3.40.50.1820">
    <property type="entry name" value="alpha/beta hydrolase"/>
    <property type="match status" value="1"/>
</dbReference>
<gene>
    <name evidence="1" type="ORF">CKO31_01515</name>
</gene>
<reference evidence="1 2" key="1">
    <citation type="journal article" date="2020" name="Microorganisms">
        <title>Osmotic Adaptation and Compatible Solute Biosynthesis of Phototrophic Bacteria as Revealed from Genome Analyses.</title>
        <authorList>
            <person name="Imhoff J.F."/>
            <person name="Rahn T."/>
            <person name="Kunzel S."/>
            <person name="Keller A."/>
            <person name="Neulinger S.C."/>
        </authorList>
    </citation>
    <scope>NUCLEOTIDE SEQUENCE [LARGE SCALE GENOMIC DNA]</scope>
    <source>
        <strain evidence="1 2">DSM 6210</strain>
    </source>
</reference>
<dbReference type="Proteomes" id="UP000748752">
    <property type="component" value="Unassembled WGS sequence"/>
</dbReference>
<name>A0ABS1CC19_9GAMM</name>
<sequence length="245" mass="26169">MQRLTAPMRLALEARAPWELGANIAAQPLLATAPKGDGHPVLVLPLMFGSDLNTLPLRGFLSGRGYAVSAWGQGVNLGPRAGVFDACRRRLAELAEGYGRAVSLVGWSLGGLYARALALAAPGEVRQVLTLGTPVDGEPRPADLWRGYERLTGHPMGLPAELGDLHGALPVPTSSLYSRSDGIVPWEHSIIPSGPEAENIQVESSHLGLGVHPLTLYAIADRLAQPADAWQPFSREGLRAWLYPE</sequence>
<evidence type="ECO:0000313" key="1">
    <source>
        <dbReference type="EMBL" id="MBK1629434.1"/>
    </source>
</evidence>
<dbReference type="SUPFAM" id="SSF53474">
    <property type="entry name" value="alpha/beta-Hydrolases"/>
    <property type="match status" value="1"/>
</dbReference>
<protein>
    <submittedName>
        <fullName evidence="1">Alpha/beta hydrolase</fullName>
    </submittedName>
</protein>
<keyword evidence="1" id="KW-0378">Hydrolase</keyword>
<accession>A0ABS1CC19</accession>